<dbReference type="RefSeq" id="WP_371434723.1">
    <property type="nucleotide sequence ID" value="NZ_JBHSRS010000001.1"/>
</dbReference>
<organism evidence="1 2">
    <name type="scientific">Polaromonas aquatica</name>
    <dbReference type="NCBI Taxonomy" id="332657"/>
    <lineage>
        <taxon>Bacteria</taxon>
        <taxon>Pseudomonadati</taxon>
        <taxon>Pseudomonadota</taxon>
        <taxon>Betaproteobacteria</taxon>
        <taxon>Burkholderiales</taxon>
        <taxon>Comamonadaceae</taxon>
        <taxon>Polaromonas</taxon>
    </lineage>
</organism>
<dbReference type="EMBL" id="JBHSRS010000001">
    <property type="protein sequence ID" value="MFC6279683.1"/>
    <property type="molecule type" value="Genomic_DNA"/>
</dbReference>
<reference evidence="2" key="1">
    <citation type="journal article" date="2019" name="Int. J. Syst. Evol. Microbiol.">
        <title>The Global Catalogue of Microorganisms (GCM) 10K type strain sequencing project: providing services to taxonomists for standard genome sequencing and annotation.</title>
        <authorList>
            <consortium name="The Broad Institute Genomics Platform"/>
            <consortium name="The Broad Institute Genome Sequencing Center for Infectious Disease"/>
            <person name="Wu L."/>
            <person name="Ma J."/>
        </authorList>
    </citation>
    <scope>NUCLEOTIDE SEQUENCE [LARGE SCALE GENOMIC DNA]</scope>
    <source>
        <strain evidence="2">CCUG 39402</strain>
    </source>
</reference>
<evidence type="ECO:0000313" key="1">
    <source>
        <dbReference type="EMBL" id="MFC6279683.1"/>
    </source>
</evidence>
<proteinExistence type="predicted"/>
<name>A0ABW1TSC1_9BURK</name>
<protein>
    <recommendedName>
        <fullName evidence="3">DUF4279 domain-containing protein</fullName>
    </recommendedName>
</protein>
<gene>
    <name evidence="1" type="ORF">ACFQND_00325</name>
</gene>
<evidence type="ECO:0008006" key="3">
    <source>
        <dbReference type="Google" id="ProtNLM"/>
    </source>
</evidence>
<comment type="caution">
    <text evidence="1">The sequence shown here is derived from an EMBL/GenBank/DDBJ whole genome shotgun (WGS) entry which is preliminary data.</text>
</comment>
<accession>A0ABW1TSC1</accession>
<evidence type="ECO:0000313" key="2">
    <source>
        <dbReference type="Proteomes" id="UP001596270"/>
    </source>
</evidence>
<dbReference type="Proteomes" id="UP001596270">
    <property type="component" value="Unassembled WGS sequence"/>
</dbReference>
<sequence length="149" mass="16299">MTYYCTLFLRSDKRDVLSAILPPAAIEALDQEDNQSPVNLARAQRMRIAGFVTRSDLPRYAWYVDSREGVSADESDPLVHVSWLFSQLKPGVLLADAKNQGLDSSLAFYWGGQGTGGGPFISSALAELLAHHKVGLDVGFYYEESASAI</sequence>
<keyword evidence="2" id="KW-1185">Reference proteome</keyword>